<evidence type="ECO:0000313" key="1">
    <source>
        <dbReference type="EMBL" id="KPH69313.1"/>
    </source>
</evidence>
<comment type="caution">
    <text evidence="1">The sequence shown here is derived from an EMBL/GenBank/DDBJ whole genome shotgun (WGS) entry which is preliminary data.</text>
</comment>
<organism evidence="1 2">
    <name type="scientific">Oceanobacillus caeni</name>
    <dbReference type="NCBI Taxonomy" id="405946"/>
    <lineage>
        <taxon>Bacteria</taxon>
        <taxon>Bacillati</taxon>
        <taxon>Bacillota</taxon>
        <taxon>Bacilli</taxon>
        <taxon>Bacillales</taxon>
        <taxon>Bacillaceae</taxon>
        <taxon>Oceanobacillus</taxon>
    </lineage>
</organism>
<proteinExistence type="predicted"/>
<name>A0ABR5MF67_9BACI</name>
<keyword evidence="2" id="KW-1185">Reference proteome</keyword>
<evidence type="ECO:0000313" key="2">
    <source>
        <dbReference type="Proteomes" id="UP000037854"/>
    </source>
</evidence>
<accession>A0ABR5MF67</accession>
<dbReference type="EMBL" id="LGTK01000117">
    <property type="protein sequence ID" value="KPH69313.1"/>
    <property type="molecule type" value="Genomic_DNA"/>
</dbReference>
<dbReference type="Proteomes" id="UP000037854">
    <property type="component" value="Unassembled WGS sequence"/>
</dbReference>
<reference evidence="1 2" key="1">
    <citation type="submission" date="2015-07" db="EMBL/GenBank/DDBJ databases">
        <title>High-quality draft genome sequence of Oceanobacillus caeni HM6, a bacillus isolated from a human feces.</title>
        <authorList>
            <person name="Kumar J."/>
            <person name="Verma M.K."/>
            <person name="Pandey R."/>
            <person name="Bhambi M."/>
            <person name="Chauhan N."/>
        </authorList>
    </citation>
    <scope>NUCLEOTIDE SEQUENCE [LARGE SCALE GENOMIC DNA]</scope>
    <source>
        <strain evidence="1 2">HM6</strain>
    </source>
</reference>
<sequence>MVKSTSLSEIPKALFEDREVSINRGEYIIRYMIDDGKEVPAMLIKQYGYYAVPQSIMVEIRRGTMPLADLTFLFACYYVASTSNRKSIRMDEVFECITGNWDEIRTRNTAQRFSLTLSNMDRYKRWIKKHDHYIKYFVKY</sequence>
<protein>
    <submittedName>
        <fullName evidence="1">Uncharacterized protein</fullName>
    </submittedName>
</protein>
<gene>
    <name evidence="1" type="ORF">AFL42_17210</name>
</gene>
<dbReference type="RefSeq" id="WP_010648810.1">
    <property type="nucleotide sequence ID" value="NZ_JAHHXM010000019.1"/>
</dbReference>